<keyword evidence="2" id="KW-0812">Transmembrane</keyword>
<keyword evidence="2" id="KW-1133">Transmembrane helix</keyword>
<name>A0A0U3QYA1_9MICC</name>
<dbReference type="InterPro" id="IPR026004">
    <property type="entry name" value="Septum_form"/>
</dbReference>
<sequence>MDNQEPRPVPPKPAAQPTAGLPQVAVPATAVEPPARKPRRVASTLLKTVFVVVLLGVVGGLVWLAVWLDSRAPETTGDGGSVIVETSPTPLATPLPLPREGVEPPGYRLGDCFKDFDAEALRSTVVACDTGHSAQLVAVFRYPAVGSYPGREALAAKALEACQAAKLGPAANEYTLNFQRAYPSSTSWESGDRRVDCYVTADGGNVINASALP</sequence>
<feature type="region of interest" description="Disordered" evidence="1">
    <location>
        <begin position="1"/>
        <end position="24"/>
    </location>
</feature>
<dbReference type="AlphaFoldDB" id="A0A0U3QYA1"/>
<dbReference type="Pfam" id="PF13845">
    <property type="entry name" value="Septum_form"/>
    <property type="match status" value="1"/>
</dbReference>
<feature type="transmembrane region" description="Helical" evidence="2">
    <location>
        <begin position="45"/>
        <end position="68"/>
    </location>
</feature>
<feature type="domain" description="Septum formation-related" evidence="3">
    <location>
        <begin position="108"/>
        <end position="197"/>
    </location>
</feature>
<protein>
    <recommendedName>
        <fullName evidence="3">Septum formation-related domain-containing protein</fullName>
    </recommendedName>
</protein>
<reference evidence="4 5" key="1">
    <citation type="submission" date="2015-12" db="EMBL/GenBank/DDBJ databases">
        <authorList>
            <person name="Shamseldin A."/>
            <person name="Moawad H."/>
            <person name="Abd El-Rahim W.M."/>
            <person name="Sadowsky M.J."/>
        </authorList>
    </citation>
    <scope>NUCLEOTIDE SEQUENCE [LARGE SCALE GENOMIC DNA]</scope>
    <source>
        <strain evidence="4 5">Ar51</strain>
    </source>
</reference>
<evidence type="ECO:0000256" key="1">
    <source>
        <dbReference type="SAM" id="MobiDB-lite"/>
    </source>
</evidence>
<feature type="region of interest" description="Disordered" evidence="1">
    <location>
        <begin position="74"/>
        <end position="98"/>
    </location>
</feature>
<evidence type="ECO:0000256" key="2">
    <source>
        <dbReference type="SAM" id="Phobius"/>
    </source>
</evidence>
<evidence type="ECO:0000259" key="3">
    <source>
        <dbReference type="Pfam" id="PF13845"/>
    </source>
</evidence>
<evidence type="ECO:0000313" key="5">
    <source>
        <dbReference type="Proteomes" id="UP000065151"/>
    </source>
</evidence>
<accession>A0A0U3QYA1</accession>
<dbReference type="RefSeq" id="WP_058930960.1">
    <property type="nucleotide sequence ID" value="NZ_CP013747.1"/>
</dbReference>
<proteinExistence type="predicted"/>
<dbReference type="EMBL" id="CP013747">
    <property type="protein sequence ID" value="ALV41836.1"/>
    <property type="molecule type" value="Genomic_DNA"/>
</dbReference>
<dbReference type="STRING" id="121292.AU252_12270"/>
<feature type="compositionally biased region" description="Low complexity" evidence="1">
    <location>
        <begin position="15"/>
        <end position="24"/>
    </location>
</feature>
<gene>
    <name evidence="4" type="ORF">AU252_12270</name>
</gene>
<organism evidence="4">
    <name type="scientific">Pseudarthrobacter sulfonivorans</name>
    <dbReference type="NCBI Taxonomy" id="121292"/>
    <lineage>
        <taxon>Bacteria</taxon>
        <taxon>Bacillati</taxon>
        <taxon>Actinomycetota</taxon>
        <taxon>Actinomycetes</taxon>
        <taxon>Micrococcales</taxon>
        <taxon>Micrococcaceae</taxon>
        <taxon>Pseudarthrobacter</taxon>
    </lineage>
</organism>
<evidence type="ECO:0000313" key="4">
    <source>
        <dbReference type="EMBL" id="ALV41836.1"/>
    </source>
</evidence>
<keyword evidence="2" id="KW-0472">Membrane</keyword>
<dbReference type="Proteomes" id="UP000065151">
    <property type="component" value="Chromosome"/>
</dbReference>
<dbReference type="KEGG" id="psul:AU252_12270"/>